<feature type="transmembrane region" description="Helical" evidence="1">
    <location>
        <begin position="107"/>
        <end position="127"/>
    </location>
</feature>
<proteinExistence type="predicted"/>
<feature type="transmembrane region" description="Helical" evidence="1">
    <location>
        <begin position="172"/>
        <end position="190"/>
    </location>
</feature>
<feature type="transmembrane region" description="Helical" evidence="1">
    <location>
        <begin position="79"/>
        <end position="100"/>
    </location>
</feature>
<evidence type="ECO:0000313" key="3">
    <source>
        <dbReference type="Proteomes" id="UP000431269"/>
    </source>
</evidence>
<reference evidence="3" key="1">
    <citation type="submission" date="2019-12" db="EMBL/GenBank/DDBJ databases">
        <title>Complete genome of Terracaulis silvestris 0127_4.</title>
        <authorList>
            <person name="Vieira S."/>
            <person name="Riedel T."/>
            <person name="Sproer C."/>
            <person name="Pascual J."/>
            <person name="Boedeker C."/>
            <person name="Overmann J."/>
        </authorList>
    </citation>
    <scope>NUCLEOTIDE SEQUENCE [LARGE SCALE GENOMIC DNA]</scope>
    <source>
        <strain evidence="3">0127_4</strain>
    </source>
</reference>
<protein>
    <recommendedName>
        <fullName evidence="4">DUF4386 family protein</fullName>
    </recommendedName>
</protein>
<dbReference type="AlphaFoldDB" id="A0A6I6MGU9"/>
<keyword evidence="1" id="KW-0812">Transmembrane</keyword>
<gene>
    <name evidence="2" type="ORF">DSM104635_00745</name>
</gene>
<dbReference type="EMBL" id="CP047045">
    <property type="protein sequence ID" value="QGZ93930.1"/>
    <property type="molecule type" value="Genomic_DNA"/>
</dbReference>
<feature type="transmembrane region" description="Helical" evidence="1">
    <location>
        <begin position="147"/>
        <end position="165"/>
    </location>
</feature>
<keyword evidence="1" id="KW-0472">Membrane</keyword>
<feature type="transmembrane region" description="Helical" evidence="1">
    <location>
        <begin position="196"/>
        <end position="218"/>
    </location>
</feature>
<keyword evidence="3" id="KW-1185">Reference proteome</keyword>
<dbReference type="KEGG" id="tsv:DSM104635_00745"/>
<accession>A0A6I6MGU9</accession>
<organism evidence="2 3">
    <name type="scientific">Terricaulis silvestris</name>
    <dbReference type="NCBI Taxonomy" id="2686094"/>
    <lineage>
        <taxon>Bacteria</taxon>
        <taxon>Pseudomonadati</taxon>
        <taxon>Pseudomonadota</taxon>
        <taxon>Alphaproteobacteria</taxon>
        <taxon>Caulobacterales</taxon>
        <taxon>Caulobacteraceae</taxon>
        <taxon>Terricaulis</taxon>
    </lineage>
</organism>
<sequence>MSARALPLVTALLGVLTLGAFLALGSQPAVRAVYSASEISTNVSVFQRAETLGDIAAVFGAPADPAKMSAMDALNTLDLYAFIPAYALFLVAAAILLGGLRNRSTQIAIVFALLGAVGDAIETWKQLQLTADIANAETHLPIAPWHWLKYGALALNGVAVATICVTSAKKRWALGAIAFVSFPIVVLSYMDAITPRAFAATFALYWIALLVVAAMEAIKPSASATSSQP</sequence>
<evidence type="ECO:0008006" key="4">
    <source>
        <dbReference type="Google" id="ProtNLM"/>
    </source>
</evidence>
<evidence type="ECO:0000256" key="1">
    <source>
        <dbReference type="SAM" id="Phobius"/>
    </source>
</evidence>
<dbReference type="RefSeq" id="WP_158764910.1">
    <property type="nucleotide sequence ID" value="NZ_CP047045.1"/>
</dbReference>
<evidence type="ECO:0000313" key="2">
    <source>
        <dbReference type="EMBL" id="QGZ93930.1"/>
    </source>
</evidence>
<keyword evidence="1" id="KW-1133">Transmembrane helix</keyword>
<dbReference type="Proteomes" id="UP000431269">
    <property type="component" value="Chromosome"/>
</dbReference>
<name>A0A6I6MGU9_9CAUL</name>